<feature type="compositionally biased region" description="Polar residues" evidence="1">
    <location>
        <begin position="40"/>
        <end position="50"/>
    </location>
</feature>
<keyword evidence="4" id="KW-1185">Reference proteome</keyword>
<reference evidence="4" key="1">
    <citation type="submission" date="2024-07" db="EMBL/GenBank/DDBJ databases">
        <title>Two chromosome-level genome assemblies of Korean endemic species Abeliophyllum distichum and Forsythia ovata (Oleaceae).</title>
        <authorList>
            <person name="Jang H."/>
        </authorList>
    </citation>
    <scope>NUCLEOTIDE SEQUENCE [LARGE SCALE GENOMIC DNA]</scope>
</reference>
<evidence type="ECO:0000313" key="3">
    <source>
        <dbReference type="EMBL" id="KAL2545194.1"/>
    </source>
</evidence>
<proteinExistence type="predicted"/>
<protein>
    <submittedName>
        <fullName evidence="3">RNA-directed RNA polymerase</fullName>
    </submittedName>
</protein>
<dbReference type="Proteomes" id="UP001604277">
    <property type="component" value="Unassembled WGS sequence"/>
</dbReference>
<dbReference type="AlphaFoldDB" id="A0ABD1W6B6"/>
<comment type="caution">
    <text evidence="3">The sequence shown here is derived from an EMBL/GenBank/DDBJ whole genome shotgun (WGS) entry which is preliminary data.</text>
</comment>
<sequence>MEPTTSVENIKSSSLRPKLERDAILPMTQAVTVTNSSIRTLNGNHGSTATLDLHPFKKAQIVPKPSHESLDSSESPPPPDQPPLPLSPPPLPPQKPISPSPPAQGIWKLATPTTRTMASKGGEKSMVITQISVGGFEDFVTAKMLLDYFEDNIGLVWRCRLKTSSTPPESYPNYEVDTESVQRKH</sequence>
<feature type="region of interest" description="Disordered" evidence="1">
    <location>
        <begin position="164"/>
        <end position="185"/>
    </location>
</feature>
<feature type="region of interest" description="Disordered" evidence="1">
    <location>
        <begin position="1"/>
        <end position="22"/>
    </location>
</feature>
<organism evidence="3 4">
    <name type="scientific">Forsythia ovata</name>
    <dbReference type="NCBI Taxonomy" id="205694"/>
    <lineage>
        <taxon>Eukaryota</taxon>
        <taxon>Viridiplantae</taxon>
        <taxon>Streptophyta</taxon>
        <taxon>Embryophyta</taxon>
        <taxon>Tracheophyta</taxon>
        <taxon>Spermatophyta</taxon>
        <taxon>Magnoliopsida</taxon>
        <taxon>eudicotyledons</taxon>
        <taxon>Gunneridae</taxon>
        <taxon>Pentapetalae</taxon>
        <taxon>asterids</taxon>
        <taxon>lamiids</taxon>
        <taxon>Lamiales</taxon>
        <taxon>Oleaceae</taxon>
        <taxon>Forsythieae</taxon>
        <taxon>Forsythia</taxon>
    </lineage>
</organism>
<dbReference type="InterPro" id="IPR057298">
    <property type="entry name" value="RDR6-like_RBD"/>
</dbReference>
<evidence type="ECO:0000256" key="1">
    <source>
        <dbReference type="SAM" id="MobiDB-lite"/>
    </source>
</evidence>
<accession>A0ABD1W6B6</accession>
<evidence type="ECO:0000259" key="2">
    <source>
        <dbReference type="Pfam" id="PF24572"/>
    </source>
</evidence>
<keyword evidence="3" id="KW-0548">Nucleotidyltransferase</keyword>
<feature type="compositionally biased region" description="Polar residues" evidence="1">
    <location>
        <begin position="1"/>
        <end position="15"/>
    </location>
</feature>
<dbReference type="EMBL" id="JBFOLJ010000004">
    <property type="protein sequence ID" value="KAL2545194.1"/>
    <property type="molecule type" value="Genomic_DNA"/>
</dbReference>
<name>A0ABD1W6B6_9LAMI</name>
<keyword evidence="3" id="KW-0808">Transferase</keyword>
<gene>
    <name evidence="3" type="ORF">Fot_14427</name>
</gene>
<keyword evidence="3" id="KW-0696">RNA-directed RNA polymerase</keyword>
<feature type="region of interest" description="Disordered" evidence="1">
    <location>
        <begin position="40"/>
        <end position="107"/>
    </location>
</feature>
<feature type="compositionally biased region" description="Pro residues" evidence="1">
    <location>
        <begin position="75"/>
        <end position="102"/>
    </location>
</feature>
<feature type="domain" description="RNA-dependent RNA polymerase 6-like RNA-binding" evidence="2">
    <location>
        <begin position="126"/>
        <end position="180"/>
    </location>
</feature>
<evidence type="ECO:0000313" key="4">
    <source>
        <dbReference type="Proteomes" id="UP001604277"/>
    </source>
</evidence>
<dbReference type="Pfam" id="PF24572">
    <property type="entry name" value="RBD_RDR6"/>
    <property type="match status" value="1"/>
</dbReference>
<dbReference type="GO" id="GO:0003968">
    <property type="term" value="F:RNA-directed RNA polymerase activity"/>
    <property type="evidence" value="ECO:0007669"/>
    <property type="project" value="UniProtKB-KW"/>
</dbReference>